<feature type="compositionally biased region" description="Low complexity" evidence="2">
    <location>
        <begin position="312"/>
        <end position="337"/>
    </location>
</feature>
<dbReference type="VEuPathDB" id="AmoebaDB:NAEGRDRAFT_77823"/>
<proteinExistence type="predicted"/>
<evidence type="ECO:0000313" key="3">
    <source>
        <dbReference type="EMBL" id="EFC50520.1"/>
    </source>
</evidence>
<accession>D2UYQ7</accession>
<evidence type="ECO:0000313" key="4">
    <source>
        <dbReference type="Proteomes" id="UP000006671"/>
    </source>
</evidence>
<dbReference type="AlphaFoldDB" id="D2UYQ7"/>
<feature type="compositionally biased region" description="Acidic residues" evidence="2">
    <location>
        <begin position="266"/>
        <end position="281"/>
    </location>
</feature>
<feature type="compositionally biased region" description="Polar residues" evidence="2">
    <location>
        <begin position="243"/>
        <end position="259"/>
    </location>
</feature>
<dbReference type="RefSeq" id="XP_002683264.1">
    <property type="nucleotide sequence ID" value="XM_002683218.1"/>
</dbReference>
<evidence type="ECO:0000256" key="2">
    <source>
        <dbReference type="SAM" id="MobiDB-lite"/>
    </source>
</evidence>
<evidence type="ECO:0000256" key="1">
    <source>
        <dbReference type="SAM" id="Coils"/>
    </source>
</evidence>
<dbReference type="KEGG" id="ngr:NAEGRDRAFT_77823"/>
<dbReference type="GeneID" id="8863982"/>
<sequence>MFQFPQSREDFMLFVQQVAREDVKKCLAGITTTHPELVQQFVSVSPKQQPSPTLYQQPPFIQQQPVISNNQPSSSPPPKFSSYSTTPATSNQEYTSHLSRNVSTNQNTAPSQTKNNPTPNSNHQQHVNTPNRSSTTTPKTVSPNSKRVQPPVAATNKSALKDKSPSPNEKVKKSPTEGKQVTISERLLKPTISMQKKFEKGQVKKPTSEKQFKDLRKEQNKSTSLLLKKKPITPKKDAKKSSPKQNISKTVSNESNISTAEREQENSEDESNIDNSQEEEYHEEIIETNLDISNISNDPSESYHSNESQSTTPKKSQPASASSSPKNQNSSTNSIQQPPSPKISPKREVSQPVIVNQSNSVQSKPSEKSLISNQTQPINRTSPTKSNTTNNNSEQPSISSISNHSNNPQYDQLEEMVLNDLLNELVREEHLANKKRAHQEIKLIEKKNQQNDKYDEILKLLTQLEQDEQSIRKRFTNKNYLLDSTMNSETSTSTTEEVGEEGTYDGLGVETIKTIQKFKRRNKKYFEAFCRPHDLSIDTLMQVIGEDILKEVIADVCDEFSDAMSDIVKNTAAQEFGMNETSSDISSSMNRTNDEDLSTTLKSSL</sequence>
<feature type="coiled-coil region" evidence="1">
    <location>
        <begin position="427"/>
        <end position="467"/>
    </location>
</feature>
<feature type="compositionally biased region" description="Polar residues" evidence="2">
    <location>
        <begin position="579"/>
        <end position="591"/>
    </location>
</feature>
<dbReference type="OrthoDB" id="10613287at2759"/>
<reference evidence="3 4" key="1">
    <citation type="journal article" date="2010" name="Cell">
        <title>The genome of Naegleria gruberi illuminates early eukaryotic versatility.</title>
        <authorList>
            <person name="Fritz-Laylin L.K."/>
            <person name="Prochnik S.E."/>
            <person name="Ginger M.L."/>
            <person name="Dacks J.B."/>
            <person name="Carpenter M.L."/>
            <person name="Field M.C."/>
            <person name="Kuo A."/>
            <person name="Paredez A."/>
            <person name="Chapman J."/>
            <person name="Pham J."/>
            <person name="Shu S."/>
            <person name="Neupane R."/>
            <person name="Cipriano M."/>
            <person name="Mancuso J."/>
            <person name="Tu H."/>
            <person name="Salamov A."/>
            <person name="Lindquist E."/>
            <person name="Shapiro H."/>
            <person name="Lucas S."/>
            <person name="Grigoriev I.V."/>
            <person name="Cande W.Z."/>
            <person name="Fulton C."/>
            <person name="Rokhsar D.S."/>
            <person name="Dawson S.C."/>
        </authorList>
    </citation>
    <scope>NUCLEOTIDE SEQUENCE [LARGE SCALE GENOMIC DNA]</scope>
    <source>
        <strain evidence="3 4">NEG-M</strain>
    </source>
</reference>
<feature type="compositionally biased region" description="Basic and acidic residues" evidence="2">
    <location>
        <begin position="159"/>
        <end position="176"/>
    </location>
</feature>
<organism evidence="4">
    <name type="scientific">Naegleria gruberi</name>
    <name type="common">Amoeba</name>
    <dbReference type="NCBI Taxonomy" id="5762"/>
    <lineage>
        <taxon>Eukaryota</taxon>
        <taxon>Discoba</taxon>
        <taxon>Heterolobosea</taxon>
        <taxon>Tetramitia</taxon>
        <taxon>Eutetramitia</taxon>
        <taxon>Vahlkampfiidae</taxon>
        <taxon>Naegleria</taxon>
    </lineage>
</organism>
<protein>
    <submittedName>
        <fullName evidence="3">Uncharacterized protein</fullName>
    </submittedName>
</protein>
<feature type="compositionally biased region" description="Polar residues" evidence="2">
    <location>
        <begin position="353"/>
        <end position="380"/>
    </location>
</feature>
<feature type="region of interest" description="Disordered" evidence="2">
    <location>
        <begin position="293"/>
        <end position="408"/>
    </location>
</feature>
<feature type="compositionally biased region" description="Polar residues" evidence="2">
    <location>
        <begin position="88"/>
        <end position="147"/>
    </location>
</feature>
<feature type="region of interest" description="Disordered" evidence="2">
    <location>
        <begin position="65"/>
        <end position="281"/>
    </location>
</feature>
<keyword evidence="4" id="KW-1185">Reference proteome</keyword>
<keyword evidence="1" id="KW-0175">Coiled coil</keyword>
<feature type="compositionally biased region" description="Basic and acidic residues" evidence="2">
    <location>
        <begin position="196"/>
        <end position="220"/>
    </location>
</feature>
<feature type="region of interest" description="Disordered" evidence="2">
    <location>
        <begin position="579"/>
        <end position="605"/>
    </location>
</feature>
<dbReference type="InParanoid" id="D2UYQ7"/>
<feature type="compositionally biased region" description="Polar residues" evidence="2">
    <location>
        <begin position="293"/>
        <end position="311"/>
    </location>
</feature>
<feature type="compositionally biased region" description="Low complexity" evidence="2">
    <location>
        <begin position="381"/>
        <end position="408"/>
    </location>
</feature>
<dbReference type="EMBL" id="GG738845">
    <property type="protein sequence ID" value="EFC50520.1"/>
    <property type="molecule type" value="Genomic_DNA"/>
</dbReference>
<dbReference type="Proteomes" id="UP000006671">
    <property type="component" value="Unassembled WGS sequence"/>
</dbReference>
<gene>
    <name evidence="3" type="ORF">NAEGRDRAFT_77823</name>
</gene>
<name>D2UYQ7_NAEGR</name>